<feature type="region of interest" description="Disordered" evidence="1">
    <location>
        <begin position="1"/>
        <end position="23"/>
    </location>
</feature>
<evidence type="ECO:0000313" key="4">
    <source>
        <dbReference type="Proteomes" id="UP000016088"/>
    </source>
</evidence>
<name>S9R5D2_SCHOY</name>
<dbReference type="VEuPathDB" id="FungiDB:SOCG_02762"/>
<keyword evidence="4" id="KW-1185">Reference proteome</keyword>
<evidence type="ECO:0000256" key="1">
    <source>
        <dbReference type="SAM" id="MobiDB-lite"/>
    </source>
</evidence>
<dbReference type="eggNOG" id="ENOG502QSJ0">
    <property type="taxonomic scope" value="Eukaryota"/>
</dbReference>
<dbReference type="Proteomes" id="UP000016088">
    <property type="component" value="Unassembled WGS sequence"/>
</dbReference>
<dbReference type="RefSeq" id="XP_013016706.1">
    <property type="nucleotide sequence ID" value="XM_013161252.1"/>
</dbReference>
<dbReference type="GeneID" id="25031736"/>
<dbReference type="PANTHER" id="PTHR31527">
    <property type="entry name" value="RE64534P"/>
    <property type="match status" value="1"/>
</dbReference>
<feature type="domain" description="DUF1989" evidence="2">
    <location>
        <begin position="62"/>
        <end position="234"/>
    </location>
</feature>
<dbReference type="PANTHER" id="PTHR31527:SF0">
    <property type="entry name" value="RE64534P"/>
    <property type="match status" value="1"/>
</dbReference>
<organism evidence="3 4">
    <name type="scientific">Schizosaccharomyces octosporus (strain yFS286)</name>
    <name type="common">Fission yeast</name>
    <name type="synonym">Octosporomyces octosporus</name>
    <dbReference type="NCBI Taxonomy" id="483514"/>
    <lineage>
        <taxon>Eukaryota</taxon>
        <taxon>Fungi</taxon>
        <taxon>Dikarya</taxon>
        <taxon>Ascomycota</taxon>
        <taxon>Taphrinomycotina</taxon>
        <taxon>Schizosaccharomycetes</taxon>
        <taxon>Schizosaccharomycetales</taxon>
        <taxon>Schizosaccharomycetaceae</taxon>
        <taxon>Schizosaccharomyces</taxon>
    </lineage>
</organism>
<gene>
    <name evidence="3" type="ORF">SOCG_02762</name>
</gene>
<dbReference type="OrthoDB" id="504708at2759"/>
<dbReference type="AlphaFoldDB" id="S9R5D2"/>
<dbReference type="OMA" id="FMKASPV"/>
<proteinExistence type="predicted"/>
<accession>S9R5D2</accession>
<dbReference type="HOGENOM" id="CLU_054069_0_0_1"/>
<dbReference type="EMBL" id="KE503206">
    <property type="protein sequence ID" value="EPX73540.1"/>
    <property type="molecule type" value="Genomic_DNA"/>
</dbReference>
<protein>
    <submittedName>
        <fullName evidence="3">Meiotic chromosome segregation protein</fullName>
    </submittedName>
</protein>
<reference evidence="3 4" key="1">
    <citation type="journal article" date="2011" name="Science">
        <title>Comparative functional genomics of the fission yeasts.</title>
        <authorList>
            <person name="Rhind N."/>
            <person name="Chen Z."/>
            <person name="Yassour M."/>
            <person name="Thompson D.A."/>
            <person name="Haas B.J."/>
            <person name="Habib N."/>
            <person name="Wapinski I."/>
            <person name="Roy S."/>
            <person name="Lin M.F."/>
            <person name="Heiman D.I."/>
            <person name="Young S.K."/>
            <person name="Furuya K."/>
            <person name="Guo Y."/>
            <person name="Pidoux A."/>
            <person name="Chen H.M."/>
            <person name="Robbertse B."/>
            <person name="Goldberg J.M."/>
            <person name="Aoki K."/>
            <person name="Bayne E.H."/>
            <person name="Berlin A.M."/>
            <person name="Desjardins C.A."/>
            <person name="Dobbs E."/>
            <person name="Dukaj L."/>
            <person name="Fan L."/>
            <person name="FitzGerald M.G."/>
            <person name="French C."/>
            <person name="Gujja S."/>
            <person name="Hansen K."/>
            <person name="Keifenheim D."/>
            <person name="Levin J.Z."/>
            <person name="Mosher R.A."/>
            <person name="Mueller C.A."/>
            <person name="Pfiffner J."/>
            <person name="Priest M."/>
            <person name="Russ C."/>
            <person name="Smialowska A."/>
            <person name="Swoboda P."/>
            <person name="Sykes S.M."/>
            <person name="Vaughn M."/>
            <person name="Vengrova S."/>
            <person name="Yoder R."/>
            <person name="Zeng Q."/>
            <person name="Allshire R."/>
            <person name="Baulcombe D."/>
            <person name="Birren B.W."/>
            <person name="Brown W."/>
            <person name="Ekwall K."/>
            <person name="Kellis M."/>
            <person name="Leatherwood J."/>
            <person name="Levin H."/>
            <person name="Margalit H."/>
            <person name="Martienssen R."/>
            <person name="Nieduszynski C.A."/>
            <person name="Spatafora J.W."/>
            <person name="Friedman N."/>
            <person name="Dalgaard J.Z."/>
            <person name="Baumann P."/>
            <person name="Niki H."/>
            <person name="Regev A."/>
            <person name="Nusbaum C."/>
        </authorList>
    </citation>
    <scope>NUCLEOTIDE SEQUENCE [LARGE SCALE GENOMIC DNA]</scope>
    <source>
        <strain evidence="4">yFS286</strain>
    </source>
</reference>
<sequence>MTTKDENPTIAASSQRPERTTYNVPKPVPAYYPHSGSPIYADKELYTRIAKAPKKLVKTHSCAPRSGIAVTIPAKSVFRITTPEGPQVCDLNIWNLHNPRERFWAARTRQLHSAHVSTFDRLWSNLPYLRPLVTITADSMEARHDEWGGRVHDTLGTRCDPYVDKLISGIDNDLHCHSNLTRSVMPYGLTEFDVHDVLNVFQVTGLNEHDQYFMEACPATSSDYFECFCEQDLLVAISACPGGDLSQWGWGENEENTEESKMIDCCRPLAIEVYQLQDEENVLKCWNPPQYIDYKGNHGLRGPQ</sequence>
<evidence type="ECO:0000259" key="2">
    <source>
        <dbReference type="Pfam" id="PF09347"/>
    </source>
</evidence>
<evidence type="ECO:0000313" key="3">
    <source>
        <dbReference type="EMBL" id="EPX73540.1"/>
    </source>
</evidence>
<feature type="compositionally biased region" description="Polar residues" evidence="1">
    <location>
        <begin position="10"/>
        <end position="23"/>
    </location>
</feature>
<dbReference type="InterPro" id="IPR018959">
    <property type="entry name" value="DUF1989"/>
</dbReference>
<dbReference type="Pfam" id="PF09347">
    <property type="entry name" value="DUF1989"/>
    <property type="match status" value="1"/>
</dbReference>